<protein>
    <submittedName>
        <fullName evidence="2">Uncharacterized protein</fullName>
    </submittedName>
</protein>
<reference evidence="2 3" key="1">
    <citation type="submission" date="2017-01" db="EMBL/GenBank/DDBJ databases">
        <title>New insights into the genetic diversity of Chromobacterium isolated from tropical freshwater lake.</title>
        <authorList>
            <person name="Santos A.B."/>
            <person name="Nascimento A.M."/>
            <person name="Da Silva P.C."/>
        </authorList>
    </citation>
    <scope>NUCLEOTIDE SEQUENCE [LARGE SCALE GENOMIC DNA]</scope>
    <source>
        <strain evidence="2 3">56AF</strain>
    </source>
</reference>
<name>A0A2S9WZA6_9NEIS</name>
<organism evidence="2 3">
    <name type="scientific">Chromobacterium amazonense</name>
    <dbReference type="NCBI Taxonomy" id="1382803"/>
    <lineage>
        <taxon>Bacteria</taxon>
        <taxon>Pseudomonadati</taxon>
        <taxon>Pseudomonadota</taxon>
        <taxon>Betaproteobacteria</taxon>
        <taxon>Neisseriales</taxon>
        <taxon>Chromobacteriaceae</taxon>
        <taxon>Chromobacterium</taxon>
    </lineage>
</organism>
<dbReference type="RefSeq" id="WP_106078037.1">
    <property type="nucleotide sequence ID" value="NZ_MTBD01000037.1"/>
</dbReference>
<evidence type="ECO:0000313" key="2">
    <source>
        <dbReference type="EMBL" id="PRP68794.1"/>
    </source>
</evidence>
<evidence type="ECO:0000256" key="1">
    <source>
        <dbReference type="SAM" id="Phobius"/>
    </source>
</evidence>
<accession>A0A2S9WZA6</accession>
<evidence type="ECO:0000313" key="3">
    <source>
        <dbReference type="Proteomes" id="UP000239469"/>
    </source>
</evidence>
<dbReference type="Proteomes" id="UP000239469">
    <property type="component" value="Unassembled WGS sequence"/>
</dbReference>
<feature type="transmembrane region" description="Helical" evidence="1">
    <location>
        <begin position="36"/>
        <end position="55"/>
    </location>
</feature>
<keyword evidence="1" id="KW-1133">Transmembrane helix</keyword>
<dbReference type="EMBL" id="MTBD01000037">
    <property type="protein sequence ID" value="PRP68794.1"/>
    <property type="molecule type" value="Genomic_DNA"/>
</dbReference>
<keyword evidence="1" id="KW-0472">Membrane</keyword>
<sequence>MSRFLKTLWRIVKIVTFPFLLPMWIQIYIFRFTRKHWRTILAVLTVGIIAGCATAPSNPFTQSPCACDFERVQTDSALS</sequence>
<comment type="caution">
    <text evidence="2">The sequence shown here is derived from an EMBL/GenBank/DDBJ whole genome shotgun (WGS) entry which is preliminary data.</text>
</comment>
<keyword evidence="1" id="KW-0812">Transmembrane</keyword>
<gene>
    <name evidence="2" type="ORF">BUE93_20315</name>
</gene>
<dbReference type="OrthoDB" id="6909591at2"/>
<feature type="transmembrane region" description="Helical" evidence="1">
    <location>
        <begin position="12"/>
        <end position="30"/>
    </location>
</feature>
<dbReference type="AlphaFoldDB" id="A0A2S9WZA6"/>
<proteinExistence type="predicted"/>